<keyword evidence="2" id="KW-0812">Transmembrane</keyword>
<name>A0ABV8GLG6_9ACTN</name>
<dbReference type="EMBL" id="JBHSBI010000030">
    <property type="protein sequence ID" value="MFC4013759.1"/>
    <property type="molecule type" value="Genomic_DNA"/>
</dbReference>
<organism evidence="3 4">
    <name type="scientific">Nonomuraea purpurea</name>
    <dbReference type="NCBI Taxonomy" id="1849276"/>
    <lineage>
        <taxon>Bacteria</taxon>
        <taxon>Bacillati</taxon>
        <taxon>Actinomycetota</taxon>
        <taxon>Actinomycetes</taxon>
        <taxon>Streptosporangiales</taxon>
        <taxon>Streptosporangiaceae</taxon>
        <taxon>Nonomuraea</taxon>
    </lineage>
</organism>
<feature type="region of interest" description="Disordered" evidence="1">
    <location>
        <begin position="108"/>
        <end position="158"/>
    </location>
</feature>
<accession>A0ABV8GLG6</accession>
<feature type="compositionally biased region" description="Basic and acidic residues" evidence="1">
    <location>
        <begin position="118"/>
        <end position="130"/>
    </location>
</feature>
<evidence type="ECO:0000256" key="2">
    <source>
        <dbReference type="SAM" id="Phobius"/>
    </source>
</evidence>
<dbReference type="Proteomes" id="UP001595851">
    <property type="component" value="Unassembled WGS sequence"/>
</dbReference>
<keyword evidence="2" id="KW-0472">Membrane</keyword>
<evidence type="ECO:0000313" key="3">
    <source>
        <dbReference type="EMBL" id="MFC4013759.1"/>
    </source>
</evidence>
<comment type="caution">
    <text evidence="3">The sequence shown here is derived from an EMBL/GenBank/DDBJ whole genome shotgun (WGS) entry which is preliminary data.</text>
</comment>
<keyword evidence="4" id="KW-1185">Reference proteome</keyword>
<gene>
    <name evidence="3" type="ORF">ACFOY2_41490</name>
</gene>
<sequence length="339" mass="35735">MAAGRVDIVEQGPRRRGWVGLVVLAALVAVPLIVVLTSRDTPRPRPRPTVTPTPVRDAISVTPNAVYPAADGTGATMTMRVTFPDGTRAEIAYPADLNLASMGARPYTGGTLTTAGRDPGDEPRAGETPDPRPGQAAESGTGRAAVPSAGKSEESRAGEVGAFRSLSAPLYGEAEIAAGRPMIRRLTGDVTLWPGPLGASTGGSVLLFDFGGWRIALRDERSEMTFDERLAWAEHVRGTLTPDGFLTLSADGPVRLSRPGEVRDGVLVGPQLWLGGLSRRMLVLAPVPDCERRAPVVLDPRHTITGSACRGGFYLAASGDQDFVREATLNVRVRALGTS</sequence>
<evidence type="ECO:0000313" key="4">
    <source>
        <dbReference type="Proteomes" id="UP001595851"/>
    </source>
</evidence>
<feature type="transmembrane region" description="Helical" evidence="2">
    <location>
        <begin position="18"/>
        <end position="37"/>
    </location>
</feature>
<reference evidence="4" key="1">
    <citation type="journal article" date="2019" name="Int. J. Syst. Evol. Microbiol.">
        <title>The Global Catalogue of Microorganisms (GCM) 10K type strain sequencing project: providing services to taxonomists for standard genome sequencing and annotation.</title>
        <authorList>
            <consortium name="The Broad Institute Genomics Platform"/>
            <consortium name="The Broad Institute Genome Sequencing Center for Infectious Disease"/>
            <person name="Wu L."/>
            <person name="Ma J."/>
        </authorList>
    </citation>
    <scope>NUCLEOTIDE SEQUENCE [LARGE SCALE GENOMIC DNA]</scope>
    <source>
        <strain evidence="4">TBRC 1276</strain>
    </source>
</reference>
<proteinExistence type="predicted"/>
<dbReference type="RefSeq" id="WP_379533615.1">
    <property type="nucleotide sequence ID" value="NZ_JBHSBI010000030.1"/>
</dbReference>
<evidence type="ECO:0000256" key="1">
    <source>
        <dbReference type="SAM" id="MobiDB-lite"/>
    </source>
</evidence>
<protein>
    <submittedName>
        <fullName evidence="3">Uncharacterized protein</fullName>
    </submittedName>
</protein>
<keyword evidence="2" id="KW-1133">Transmembrane helix</keyword>